<dbReference type="SUPFAM" id="SSF56672">
    <property type="entry name" value="DNA/RNA polymerases"/>
    <property type="match status" value="2"/>
</dbReference>
<evidence type="ECO:0000313" key="3">
    <source>
        <dbReference type="Proteomes" id="UP001186944"/>
    </source>
</evidence>
<comment type="caution">
    <text evidence="2">The sequence shown here is derived from an EMBL/GenBank/DDBJ whole genome shotgun (WGS) entry which is preliminary data.</text>
</comment>
<evidence type="ECO:0000259" key="1">
    <source>
        <dbReference type="PROSITE" id="PS50878"/>
    </source>
</evidence>
<dbReference type="InterPro" id="IPR043502">
    <property type="entry name" value="DNA/RNA_pol_sf"/>
</dbReference>
<dbReference type="InterPro" id="IPR000477">
    <property type="entry name" value="RT_dom"/>
</dbReference>
<dbReference type="InterPro" id="IPR011990">
    <property type="entry name" value="TPR-like_helical_dom_sf"/>
</dbReference>
<evidence type="ECO:0000313" key="2">
    <source>
        <dbReference type="EMBL" id="KAK3097294.1"/>
    </source>
</evidence>
<dbReference type="PANTHER" id="PTHR33332">
    <property type="entry name" value="REVERSE TRANSCRIPTASE DOMAIN-CONTAINING PROTEIN"/>
    <property type="match status" value="1"/>
</dbReference>
<protein>
    <recommendedName>
        <fullName evidence="1">Reverse transcriptase domain-containing protein</fullName>
    </recommendedName>
</protein>
<keyword evidence="3" id="KW-1185">Reference proteome</keyword>
<dbReference type="Gene3D" id="1.25.40.10">
    <property type="entry name" value="Tetratricopeptide repeat domain"/>
    <property type="match status" value="1"/>
</dbReference>
<accession>A0AA88YI03</accession>
<dbReference type="PROSITE" id="PS50878">
    <property type="entry name" value="RT_POL"/>
    <property type="match status" value="1"/>
</dbReference>
<gene>
    <name evidence="2" type="ORF">FSP39_008430</name>
</gene>
<proteinExistence type="predicted"/>
<reference evidence="2" key="1">
    <citation type="submission" date="2019-08" db="EMBL/GenBank/DDBJ databases">
        <title>The improved chromosome-level genome for the pearl oyster Pinctada fucata martensii using PacBio sequencing and Hi-C.</title>
        <authorList>
            <person name="Zheng Z."/>
        </authorList>
    </citation>
    <scope>NUCLEOTIDE SEQUENCE</scope>
    <source>
        <strain evidence="2">ZZ-2019</strain>
        <tissue evidence="2">Adductor muscle</tissue>
    </source>
</reference>
<dbReference type="AlphaFoldDB" id="A0AA88YI03"/>
<dbReference type="Pfam" id="PF00078">
    <property type="entry name" value="RVT_1"/>
    <property type="match status" value="1"/>
</dbReference>
<dbReference type="CDD" id="cd01650">
    <property type="entry name" value="RT_nLTR_like"/>
    <property type="match status" value="1"/>
</dbReference>
<dbReference type="Proteomes" id="UP001186944">
    <property type="component" value="Unassembled WGS sequence"/>
</dbReference>
<organism evidence="2 3">
    <name type="scientific">Pinctada imbricata</name>
    <name type="common">Atlantic pearl-oyster</name>
    <name type="synonym">Pinctada martensii</name>
    <dbReference type="NCBI Taxonomy" id="66713"/>
    <lineage>
        <taxon>Eukaryota</taxon>
        <taxon>Metazoa</taxon>
        <taxon>Spiralia</taxon>
        <taxon>Lophotrochozoa</taxon>
        <taxon>Mollusca</taxon>
        <taxon>Bivalvia</taxon>
        <taxon>Autobranchia</taxon>
        <taxon>Pteriomorphia</taxon>
        <taxon>Pterioida</taxon>
        <taxon>Pterioidea</taxon>
        <taxon>Pteriidae</taxon>
        <taxon>Pinctada</taxon>
    </lineage>
</organism>
<dbReference type="EMBL" id="VSWD01000007">
    <property type="protein sequence ID" value="KAK3097294.1"/>
    <property type="molecule type" value="Genomic_DNA"/>
</dbReference>
<name>A0AA88YI03_PINIB</name>
<feature type="domain" description="Reverse transcriptase" evidence="1">
    <location>
        <begin position="114"/>
        <end position="380"/>
    </location>
</feature>
<sequence>MTSSGDVDELFEIKTALYTGNYQHCINEAQKLRANILNNQFQSVFTREDISSAPDKGPSPFPSLDRIRITPKGIQKLLGNLQPHKATGPDSISARFLKDLAKELAPALTFMFQLSLDSGAVPLDWKMAHVVPIFKKGDKSDAANYRPVSLTAICSKVMEHILHSNIMDHLEENSILTPAQHGFRSKRSCETQLIATIQDLARGLSDGCQTDVVLLDFAKASDKVPHQRLLHKLHYYGVRGCTLEWIRSFLSNRKQRVLVKGSMSDEAEVVSRVPQGTVMGPLLFLVYINDLPEVTTSNVKLFADDCLIYRPIKSSRDTEQLQHDLQSLEKWESDWQMAFHPAKCTVIHVSKKRRPIKAQYQLHGHILEAVPSGKYLGISISEDLSWHDHINTTTAQATRSVGFLWRNLSNCPTPVRSQAYTVLVRPVLEYASVVWDPYQQHLVQQLESVQRHAARFATGNYRSRDPGCVTAMLDHLGWEPLQHRRARNKVIMFYKIYHHIVEVPVHHLFHNTREGTRASTANNIRQISTRVDTYKYSFIPSTIVAWNNIPPAIRNTPTVDSFRHALSSISVSEYLQH</sequence>